<sequence length="44" mass="5069">KGTQFDQVSETDIQQATALINNKPRKCLRWQTPVQAVSKPLSRW</sequence>
<reference evidence="1 2" key="1">
    <citation type="journal article" date="2013" name="PLoS ONE">
        <title>Lactobacillus paracasei comparative genomics: towards species pan-genome definition and exploitation of diversity.</title>
        <authorList>
            <person name="Smokvina T."/>
            <person name="Wels M."/>
            <person name="Polka J."/>
            <person name="Chervaux C."/>
            <person name="Brisse S."/>
            <person name="Boekhorst J."/>
            <person name="van Hylckama Vlieg J.E."/>
            <person name="Siezen R.J."/>
        </authorList>
    </citation>
    <scope>NUCLEOTIDE SEQUENCE [LARGE SCALE GENOMIC DNA]</scope>
    <source>
        <strain evidence="1 2">Lpl14</strain>
    </source>
</reference>
<organism evidence="1 2">
    <name type="scientific">Lacticaseibacillus paracasei subsp. tolerans Lpl14</name>
    <dbReference type="NCBI Taxonomy" id="1256229"/>
    <lineage>
        <taxon>Bacteria</taxon>
        <taxon>Bacillati</taxon>
        <taxon>Bacillota</taxon>
        <taxon>Bacilli</taxon>
        <taxon>Lactobacillales</taxon>
        <taxon>Lactobacillaceae</taxon>
        <taxon>Lacticaseibacillus</taxon>
    </lineage>
</organism>
<name>A0A829GRT3_LACPA</name>
<protein>
    <submittedName>
        <fullName evidence="1">IS30 family transposase</fullName>
    </submittedName>
</protein>
<accession>A0A829GRT3</accession>
<dbReference type="EMBL" id="ANKB01000077">
    <property type="protein sequence ID" value="EPC62946.1"/>
    <property type="molecule type" value="Genomic_DNA"/>
</dbReference>
<gene>
    <name evidence="1" type="ORF">Lpl14_13889</name>
</gene>
<evidence type="ECO:0000313" key="2">
    <source>
        <dbReference type="Proteomes" id="UP000014285"/>
    </source>
</evidence>
<feature type="non-terminal residue" evidence="1">
    <location>
        <position position="1"/>
    </location>
</feature>
<dbReference type="AlphaFoldDB" id="A0A829GRT3"/>
<dbReference type="Proteomes" id="UP000014285">
    <property type="component" value="Unassembled WGS sequence"/>
</dbReference>
<comment type="caution">
    <text evidence="1">The sequence shown here is derived from an EMBL/GenBank/DDBJ whole genome shotgun (WGS) entry which is preliminary data.</text>
</comment>
<evidence type="ECO:0000313" key="1">
    <source>
        <dbReference type="EMBL" id="EPC62946.1"/>
    </source>
</evidence>
<proteinExistence type="predicted"/>